<proteinExistence type="predicted"/>
<keyword evidence="4" id="KW-1185">Reference proteome</keyword>
<gene>
    <name evidence="3" type="ORF">FME95_05655</name>
</gene>
<dbReference type="SUPFAM" id="SSF56925">
    <property type="entry name" value="OMPA-like"/>
    <property type="match status" value="1"/>
</dbReference>
<sequence>MIKSITTSLITVFISIPLVMADEVPQDKRSGFYLSGGIGLHYMNYDLLINDGLYASETNYGAVSSVKIGGYLTPQFALYYVRDAAWWNDEDVDSTMLTGLAGIGGSYYFSPNTPSTFLEFGLGVGDIQNTTYSTGESGGAVMIGLGREITPHIQLSGNILSTSIDDSYYSNVIYETSAIYVKLEFKL</sequence>
<dbReference type="OrthoDB" id="6198001at2"/>
<protein>
    <recommendedName>
        <fullName evidence="2">Outer membrane protein beta-barrel domain-containing protein</fullName>
    </recommendedName>
</protein>
<keyword evidence="1" id="KW-0732">Signal</keyword>
<dbReference type="EMBL" id="VKAD01000001">
    <property type="protein sequence ID" value="TXR54030.1"/>
    <property type="molecule type" value="Genomic_DNA"/>
</dbReference>
<evidence type="ECO:0000313" key="3">
    <source>
        <dbReference type="EMBL" id="TXR54030.1"/>
    </source>
</evidence>
<dbReference type="InterPro" id="IPR011250">
    <property type="entry name" value="OMP/PagP_B-barrel"/>
</dbReference>
<organism evidence="3 4">
    <name type="scientific">Reinekea thalattae</name>
    <dbReference type="NCBI Taxonomy" id="2593301"/>
    <lineage>
        <taxon>Bacteria</taxon>
        <taxon>Pseudomonadati</taxon>
        <taxon>Pseudomonadota</taxon>
        <taxon>Gammaproteobacteria</taxon>
        <taxon>Oceanospirillales</taxon>
        <taxon>Saccharospirillaceae</taxon>
        <taxon>Reinekea</taxon>
    </lineage>
</organism>
<dbReference type="Proteomes" id="UP000321764">
    <property type="component" value="Unassembled WGS sequence"/>
</dbReference>
<accession>A0A5C8ZB51</accession>
<reference evidence="3 4" key="1">
    <citation type="submission" date="2019-07" db="EMBL/GenBank/DDBJ databases">
        <title>Reinekea sp. strain SSH23 genome sequencing and assembly.</title>
        <authorList>
            <person name="Kim I."/>
        </authorList>
    </citation>
    <scope>NUCLEOTIDE SEQUENCE [LARGE SCALE GENOMIC DNA]</scope>
    <source>
        <strain evidence="3 4">SSH23</strain>
    </source>
</reference>
<dbReference type="InterPro" id="IPR027385">
    <property type="entry name" value="Beta-barrel_OMP"/>
</dbReference>
<name>A0A5C8ZB51_9GAMM</name>
<dbReference type="Pfam" id="PF13505">
    <property type="entry name" value="OMP_b-brl"/>
    <property type="match status" value="1"/>
</dbReference>
<evidence type="ECO:0000256" key="1">
    <source>
        <dbReference type="ARBA" id="ARBA00022729"/>
    </source>
</evidence>
<dbReference type="AlphaFoldDB" id="A0A5C8ZB51"/>
<dbReference type="RefSeq" id="WP_147713429.1">
    <property type="nucleotide sequence ID" value="NZ_VKAD01000001.1"/>
</dbReference>
<evidence type="ECO:0000259" key="2">
    <source>
        <dbReference type="Pfam" id="PF13505"/>
    </source>
</evidence>
<comment type="caution">
    <text evidence="3">The sequence shown here is derived from an EMBL/GenBank/DDBJ whole genome shotgun (WGS) entry which is preliminary data.</text>
</comment>
<evidence type="ECO:0000313" key="4">
    <source>
        <dbReference type="Proteomes" id="UP000321764"/>
    </source>
</evidence>
<feature type="domain" description="Outer membrane protein beta-barrel" evidence="2">
    <location>
        <begin position="13"/>
        <end position="180"/>
    </location>
</feature>